<dbReference type="PANTHER" id="PTHR47331">
    <property type="entry name" value="PHD-TYPE DOMAIN-CONTAINING PROTEIN"/>
    <property type="match status" value="1"/>
</dbReference>
<accession>A0A1X7T4I1</accession>
<evidence type="ECO:0000313" key="1">
    <source>
        <dbReference type="EnsemblMetazoa" id="Aqu2.1.09286_001"/>
    </source>
</evidence>
<dbReference type="AlphaFoldDB" id="A0A1X7T4I1"/>
<dbReference type="EnsemblMetazoa" id="Aqu2.1.09286_001">
    <property type="protein sequence ID" value="Aqu2.1.09286_001"/>
    <property type="gene ID" value="Aqu2.1.09286"/>
</dbReference>
<name>A0A1X7T4I1_AMPQE</name>
<sequence>MLKTMGLCFLSLRKGHITRNCPSGYKCMKCNGMHHVSLCYGNRGRPPGTQGAPSGARGAYGGALRAHGGARGALSGAQGIQGDQRSIRAPYEGTATFYNKTVIYVITIQGERLQSRFVTSKTCVAPTNTPTTPRLELIGALLLSRLIAMVTRSLSEVISLKDPVCYTYSLYWIYGLDRDWKPFIQNRVEEIRKFVPPSRWKHFVGADNLSDIPSRGISMMELQGKDTWFRGPDWLTNSDTQPYQITEMPEECALELKANERRQTLGLLTTLNENSGISSIIPIQK</sequence>
<organism evidence="1">
    <name type="scientific">Amphimedon queenslandica</name>
    <name type="common">Sponge</name>
    <dbReference type="NCBI Taxonomy" id="400682"/>
    <lineage>
        <taxon>Eukaryota</taxon>
        <taxon>Metazoa</taxon>
        <taxon>Porifera</taxon>
        <taxon>Demospongiae</taxon>
        <taxon>Heteroscleromorpha</taxon>
        <taxon>Haplosclerida</taxon>
        <taxon>Niphatidae</taxon>
        <taxon>Amphimedon</taxon>
    </lineage>
</organism>
<protein>
    <recommendedName>
        <fullName evidence="2">CCHC-type domain-containing protein</fullName>
    </recommendedName>
</protein>
<proteinExistence type="predicted"/>
<reference evidence="1" key="1">
    <citation type="submission" date="2017-05" db="UniProtKB">
        <authorList>
            <consortium name="EnsemblMetazoa"/>
        </authorList>
    </citation>
    <scope>IDENTIFICATION</scope>
</reference>
<dbReference type="InParanoid" id="A0A1X7T4I1"/>
<dbReference type="InterPro" id="IPR008042">
    <property type="entry name" value="Retrotrans_Pao"/>
</dbReference>
<evidence type="ECO:0008006" key="2">
    <source>
        <dbReference type="Google" id="ProtNLM"/>
    </source>
</evidence>
<dbReference type="PANTHER" id="PTHR47331:SF5">
    <property type="entry name" value="RIBONUCLEASE H"/>
    <property type="match status" value="1"/>
</dbReference>
<dbReference type="OrthoDB" id="6511288at2759"/>
<dbReference type="Pfam" id="PF05380">
    <property type="entry name" value="Peptidase_A17"/>
    <property type="match status" value="1"/>
</dbReference>